<dbReference type="RefSeq" id="XP_003676559.1">
    <property type="nucleotide sequence ID" value="XM_003676511.1"/>
</dbReference>
<dbReference type="Proteomes" id="UP000001640">
    <property type="component" value="Chromosome 5"/>
</dbReference>
<dbReference type="HOGENOM" id="CLU_341333_0_0_1"/>
<keyword evidence="1" id="KW-0732">Signal</keyword>
<dbReference type="AlphaFoldDB" id="G0VFD3"/>
<dbReference type="FunCoup" id="G0VFD3">
    <property type="interactions" value="51"/>
</dbReference>
<dbReference type="InParanoid" id="G0VFD3"/>
<evidence type="ECO:0000313" key="3">
    <source>
        <dbReference type="Proteomes" id="UP000001640"/>
    </source>
</evidence>
<dbReference type="OMA" id="QYAQHTS"/>
<feature type="signal peptide" evidence="1">
    <location>
        <begin position="1"/>
        <end position="16"/>
    </location>
</feature>
<dbReference type="STRING" id="1064592.G0VFD3"/>
<organism evidence="2 3">
    <name type="scientific">Naumovozyma castellii</name>
    <name type="common">Yeast</name>
    <name type="synonym">Saccharomyces castellii</name>
    <dbReference type="NCBI Taxonomy" id="27288"/>
    <lineage>
        <taxon>Eukaryota</taxon>
        <taxon>Fungi</taxon>
        <taxon>Dikarya</taxon>
        <taxon>Ascomycota</taxon>
        <taxon>Saccharomycotina</taxon>
        <taxon>Saccharomycetes</taxon>
        <taxon>Saccharomycetales</taxon>
        <taxon>Saccharomycetaceae</taxon>
        <taxon>Naumovozyma</taxon>
    </lineage>
</organism>
<feature type="chain" id="PRO_5003410682" evidence="1">
    <location>
        <begin position="17"/>
        <end position="791"/>
    </location>
</feature>
<dbReference type="KEGG" id="ncs:NCAS_0E01290"/>
<evidence type="ECO:0000256" key="1">
    <source>
        <dbReference type="SAM" id="SignalP"/>
    </source>
</evidence>
<dbReference type="eggNOG" id="ENOG502RXY0">
    <property type="taxonomic scope" value="Eukaryota"/>
</dbReference>
<sequence length="791" mass="84400">MVSFLHILSLTAVAFASTVPTYSNKTDVTPEAFFSNIQLTDAYSGNANCSDPNHWFLVEGELFVPQGTDSDLYFTIPRDFGSLPDGPFDLLFDSSKIGSINYNDSNIFTVSFLKEELTSNVTTTFNFLTKLSGQSQLAISGPQQSEYTFNVSSGTAFTETINYIAPDISDLTTNGGIEDGNNTAWFTANIPISTFLEPVDFISQLSDSNKFDISSLSIEIVTSVGSFNQPLTSVPFTAVDDQSTSSQIKLLFDTNLSGGKYVRISYSSDSLNAAIITSQVELLYPNVTSTSSNLVKRDTSIVLDSVLYASAMANIDTTSNPSADSESTVPDNVSLTNDIYKTFILVSSVQSEVLTEFGTYIPITTFPNDTSSVTSMVSNSSASTTAISTSVTETISTSSEPSVAFSTSVIDYTSSSVSSTSDFASPSFSKSNFFNSTTTTSTVNPATITDINTSYQLLTSTQAEEDEYDTELIPINTLHNNNSTKIETITSCSNGCTTSVPKHIVSTELDVSKNSTQITSTIAAELSEEEYLLGSSTISTKTSSPKQPTVVNSLDISKNTTQVTSTISAELSEEEYLLGSSVIPTSTSIPEQSPVISTDFDIFKNSTEVTSTIPADLSEEEYLLGASTITTSTCAPTQSPVVSTGLDIFKNSTQITSTISADLSEEEYLLGASTIPTTKNIINPTVTKTQNSKKTMTITSCSNGCTAATAPSFISSNSTILRNSTQITSSLQAQVTELNSLLGSSVMKTSYIHHYSASQTTSRLISVFEAGASHIRLTFGGALIALAAQFL</sequence>
<dbReference type="EMBL" id="HE576756">
    <property type="protein sequence ID" value="CCC70199.1"/>
    <property type="molecule type" value="Genomic_DNA"/>
</dbReference>
<name>G0VFD3_NAUCA</name>
<gene>
    <name evidence="2" type="primary">NCAS0E01290</name>
    <name evidence="2" type="ordered locus">NCAS_0E01290</name>
</gene>
<evidence type="ECO:0000313" key="2">
    <source>
        <dbReference type="EMBL" id="CCC70199.1"/>
    </source>
</evidence>
<dbReference type="GeneID" id="96903831"/>
<proteinExistence type="predicted"/>
<protein>
    <submittedName>
        <fullName evidence="2">Uncharacterized protein</fullName>
    </submittedName>
</protein>
<reference evidence="2 3" key="1">
    <citation type="journal article" date="2011" name="Proc. Natl. Acad. Sci. U.S.A.">
        <title>Evolutionary erosion of yeast sex chromosomes by mating-type switching accidents.</title>
        <authorList>
            <person name="Gordon J.L."/>
            <person name="Armisen D."/>
            <person name="Proux-Wera E."/>
            <person name="Oheigeartaigh S.S."/>
            <person name="Byrne K.P."/>
            <person name="Wolfe K.H."/>
        </authorList>
    </citation>
    <scope>NUCLEOTIDE SEQUENCE [LARGE SCALE GENOMIC DNA]</scope>
    <source>
        <strain evidence="3">ATCC 76901 / BCRC 22586 / CBS 4309 / NBRC 1992 / NRRL Y-12630</strain>
    </source>
</reference>
<accession>G0VFD3</accession>
<keyword evidence="3" id="KW-1185">Reference proteome</keyword>
<dbReference type="OrthoDB" id="4060030at2759"/>
<reference key="2">
    <citation type="submission" date="2011-08" db="EMBL/GenBank/DDBJ databases">
        <title>Genome sequence of Naumovozyma castellii.</title>
        <authorList>
            <person name="Gordon J.L."/>
            <person name="Armisen D."/>
            <person name="Proux-Wera E."/>
            <person name="OhEigeartaigh S.S."/>
            <person name="Byrne K.P."/>
            <person name="Wolfe K.H."/>
        </authorList>
    </citation>
    <scope>NUCLEOTIDE SEQUENCE</scope>
    <source>
        <strain>Type strain:CBS 4309</strain>
    </source>
</reference>